<protein>
    <submittedName>
        <fullName evidence="1">Uncharacterized protein</fullName>
    </submittedName>
</protein>
<reference evidence="1 2" key="1">
    <citation type="submission" date="2019-12" db="EMBL/GenBank/DDBJ databases">
        <authorList>
            <person name="Alioto T."/>
            <person name="Alioto T."/>
            <person name="Gomez Garrido J."/>
        </authorList>
    </citation>
    <scope>NUCLEOTIDE SEQUENCE [LARGE SCALE GENOMIC DNA]</scope>
</reference>
<accession>A0A8S0QVX0</accession>
<gene>
    <name evidence="1" type="ORF">OLEA9_A113770</name>
</gene>
<dbReference type="AlphaFoldDB" id="A0A8S0QVX0"/>
<keyword evidence="2" id="KW-1185">Reference proteome</keyword>
<name>A0A8S0QVX0_OLEEU</name>
<dbReference type="EMBL" id="CACTIH010001966">
    <property type="protein sequence ID" value="CAA2970257.1"/>
    <property type="molecule type" value="Genomic_DNA"/>
</dbReference>
<evidence type="ECO:0000313" key="1">
    <source>
        <dbReference type="EMBL" id="CAA2970257.1"/>
    </source>
</evidence>
<sequence length="117" mass="12912">MISTLARNGMRMECLVMFRADLMDAHMIDCETVEGLEIKQWLRWSWEEALNSNVAALLRKMVFGRLIKKKGLKGSFADAGSSAKVALTKGWKVDISAFGKARELGSGSCQSTGAFCF</sequence>
<evidence type="ECO:0000313" key="2">
    <source>
        <dbReference type="Proteomes" id="UP000594638"/>
    </source>
</evidence>
<organism evidence="1 2">
    <name type="scientific">Olea europaea subsp. europaea</name>
    <dbReference type="NCBI Taxonomy" id="158383"/>
    <lineage>
        <taxon>Eukaryota</taxon>
        <taxon>Viridiplantae</taxon>
        <taxon>Streptophyta</taxon>
        <taxon>Embryophyta</taxon>
        <taxon>Tracheophyta</taxon>
        <taxon>Spermatophyta</taxon>
        <taxon>Magnoliopsida</taxon>
        <taxon>eudicotyledons</taxon>
        <taxon>Gunneridae</taxon>
        <taxon>Pentapetalae</taxon>
        <taxon>asterids</taxon>
        <taxon>lamiids</taxon>
        <taxon>Lamiales</taxon>
        <taxon>Oleaceae</taxon>
        <taxon>Oleeae</taxon>
        <taxon>Olea</taxon>
    </lineage>
</organism>
<comment type="caution">
    <text evidence="1">The sequence shown here is derived from an EMBL/GenBank/DDBJ whole genome shotgun (WGS) entry which is preliminary data.</text>
</comment>
<dbReference type="Gramene" id="OE9A113770T1">
    <property type="protein sequence ID" value="OE9A113770C1"/>
    <property type="gene ID" value="OE9A113770"/>
</dbReference>
<dbReference type="Proteomes" id="UP000594638">
    <property type="component" value="Unassembled WGS sequence"/>
</dbReference>
<proteinExistence type="predicted"/>